<dbReference type="Gene3D" id="3.30.160.60">
    <property type="entry name" value="Classic Zinc Finger"/>
    <property type="match status" value="2"/>
</dbReference>
<feature type="region of interest" description="Disordered" evidence="1">
    <location>
        <begin position="238"/>
        <end position="260"/>
    </location>
</feature>
<dbReference type="SUPFAM" id="SSF57667">
    <property type="entry name" value="beta-beta-alpha zinc fingers"/>
    <property type="match status" value="2"/>
</dbReference>
<sequence length="441" mass="49061">MEFKFRAVDERPPICPNPPSSISYFTDHALRGPGPMRNPGDVREAIEWELEKDRIREELIVADIARRRVLEAEVRTALMIEREMAVRRLAATATPEGLSLEERLTMRFDPRLPPLMHPFESFAFPGCGGAIDKFPMMPRLLEAMPLDIKPPREINKDKLIVLAKPDPNLSGTKRKAVTPPAGSTIEVPPFGLKKRPKEEWSCALCQVSATSERGFNEHLQGKKHKAKEARLRAQTMGKIGNTTPLPKETTKPSKLTDATDIGSSGLQARVEGESLHQNKTGDGSHQKFEITEDLKNVNEQVLLQKNQNAEDSKTNGTATDQGAEKIPEFKKMKKFKFWCEMCQIGAYSQVVMEGHKNGKKHRSRLQELGQKDGFDVTTSFMAAPANTPKEVDTDIVANEANNSDASQEAEDTDVMAKEANETTAETVIADEEKSGSSSRRN</sequence>
<dbReference type="OrthoDB" id="10009287at2759"/>
<proteinExistence type="predicted"/>
<dbReference type="PANTHER" id="PTHR47487">
    <property type="entry name" value="OS06G0651300 PROTEIN-RELATED"/>
    <property type="match status" value="1"/>
</dbReference>
<protein>
    <recommendedName>
        <fullName evidence="2">U1-type domain-containing protein</fullName>
    </recommendedName>
</protein>
<evidence type="ECO:0000259" key="2">
    <source>
        <dbReference type="SMART" id="SM00451"/>
    </source>
</evidence>
<dbReference type="PANTHER" id="PTHR47487:SF8">
    <property type="entry name" value="OS08G0270900 PROTEIN"/>
    <property type="match status" value="1"/>
</dbReference>
<dbReference type="InterPro" id="IPR013087">
    <property type="entry name" value="Znf_C2H2_type"/>
</dbReference>
<dbReference type="EMBL" id="CM017328">
    <property type="protein sequence ID" value="KAE8126059.1"/>
    <property type="molecule type" value="Genomic_DNA"/>
</dbReference>
<dbReference type="SMART" id="SM00451">
    <property type="entry name" value="ZnF_U1"/>
    <property type="match status" value="2"/>
</dbReference>
<dbReference type="EMBL" id="CM017328">
    <property type="protein sequence ID" value="KAE8126060.1"/>
    <property type="molecule type" value="Genomic_DNA"/>
</dbReference>
<evidence type="ECO:0000313" key="3">
    <source>
        <dbReference type="EMBL" id="KAE8126060.1"/>
    </source>
</evidence>
<accession>A0A5N6RXK0</accession>
<dbReference type="Pfam" id="PF12874">
    <property type="entry name" value="zf-met"/>
    <property type="match status" value="2"/>
</dbReference>
<dbReference type="AlphaFoldDB" id="A0A5N6RXK0"/>
<evidence type="ECO:0000313" key="4">
    <source>
        <dbReference type="Proteomes" id="UP000327013"/>
    </source>
</evidence>
<feature type="domain" description="U1-type" evidence="2">
    <location>
        <begin position="197"/>
        <end position="231"/>
    </location>
</feature>
<organism evidence="3 4">
    <name type="scientific">Carpinus fangiana</name>
    <dbReference type="NCBI Taxonomy" id="176857"/>
    <lineage>
        <taxon>Eukaryota</taxon>
        <taxon>Viridiplantae</taxon>
        <taxon>Streptophyta</taxon>
        <taxon>Embryophyta</taxon>
        <taxon>Tracheophyta</taxon>
        <taxon>Spermatophyta</taxon>
        <taxon>Magnoliopsida</taxon>
        <taxon>eudicotyledons</taxon>
        <taxon>Gunneridae</taxon>
        <taxon>Pentapetalae</taxon>
        <taxon>rosids</taxon>
        <taxon>fabids</taxon>
        <taxon>Fagales</taxon>
        <taxon>Betulaceae</taxon>
        <taxon>Carpinus</taxon>
    </lineage>
</organism>
<dbReference type="InterPro" id="IPR003604">
    <property type="entry name" value="Matrin/U1-like-C_Znf_C2H2"/>
</dbReference>
<dbReference type="GO" id="GO:0003676">
    <property type="term" value="F:nucleic acid binding"/>
    <property type="evidence" value="ECO:0007669"/>
    <property type="project" value="InterPro"/>
</dbReference>
<feature type="domain" description="U1-type" evidence="2">
    <location>
        <begin position="334"/>
        <end position="368"/>
    </location>
</feature>
<reference evidence="3 4" key="1">
    <citation type="submission" date="2019-06" db="EMBL/GenBank/DDBJ databases">
        <title>A chromosomal-level reference genome of Carpinus fangiana (Coryloideae, Betulaceae).</title>
        <authorList>
            <person name="Yang X."/>
            <person name="Wang Z."/>
            <person name="Zhang L."/>
            <person name="Hao G."/>
            <person name="Liu J."/>
            <person name="Yang Y."/>
        </authorList>
    </citation>
    <scope>NUCLEOTIDE SEQUENCE [LARGE SCALE GENOMIC DNA]</scope>
    <source>
        <strain evidence="3">Cfa_2016G</strain>
        <tissue evidence="3">Leaf</tissue>
    </source>
</reference>
<feature type="region of interest" description="Disordered" evidence="1">
    <location>
        <begin position="171"/>
        <end position="190"/>
    </location>
</feature>
<gene>
    <name evidence="3" type="ORF">FH972_020810</name>
</gene>
<dbReference type="GO" id="GO:0008270">
    <property type="term" value="F:zinc ion binding"/>
    <property type="evidence" value="ECO:0007669"/>
    <property type="project" value="InterPro"/>
</dbReference>
<keyword evidence="4" id="KW-1185">Reference proteome</keyword>
<dbReference type="InterPro" id="IPR036236">
    <property type="entry name" value="Znf_C2H2_sf"/>
</dbReference>
<dbReference type="Proteomes" id="UP000327013">
    <property type="component" value="Chromosome 8"/>
</dbReference>
<name>A0A5N6RXK0_9ROSI</name>
<feature type="region of interest" description="Disordered" evidence="1">
    <location>
        <begin position="395"/>
        <end position="441"/>
    </location>
</feature>
<evidence type="ECO:0000256" key="1">
    <source>
        <dbReference type="SAM" id="MobiDB-lite"/>
    </source>
</evidence>